<keyword evidence="3" id="KW-1185">Reference proteome</keyword>
<proteinExistence type="predicted"/>
<sequence length="381" mass="41307">MLVSSIKERNEISLSQNTIAIKGLVHALQLVMVQACPALLDVIQMNATSESESEGEEPVGGVREKKICLSPAHARDLHEDPKTIVDNIITDDGDIEVDESAMSWSDDEEDPKVKNLVDVINEDHNFANSMFIGGATKMDVARMVEDAKEKNVKGKQKKSGGNYGPGQCSGTSSVVALKDVECEAIAEMVAARLRDEIKRLELEGLIIGVVKKVEGKMNDSMNILEGKINGCMSRVEDLKAAISFLEFNIVSKVDERMKKAETEVIDGFKAYMDTALPIILKNTGAAVSKNVNVVNGNEDVGVFPHQNQQHPQVALLPQNQHPNQSHVSRSETPVEGGNGSEVGDNVLAEEGIVQSDREVNRIVYTPIVLPWTIAGGIGKAC</sequence>
<dbReference type="EMBL" id="CM002870">
    <property type="protein sequence ID" value="KFK42321.1"/>
    <property type="molecule type" value="Genomic_DNA"/>
</dbReference>
<organism evidence="2 3">
    <name type="scientific">Arabis alpina</name>
    <name type="common">Alpine rock-cress</name>
    <dbReference type="NCBI Taxonomy" id="50452"/>
    <lineage>
        <taxon>Eukaryota</taxon>
        <taxon>Viridiplantae</taxon>
        <taxon>Streptophyta</taxon>
        <taxon>Embryophyta</taxon>
        <taxon>Tracheophyta</taxon>
        <taxon>Spermatophyta</taxon>
        <taxon>Magnoliopsida</taxon>
        <taxon>eudicotyledons</taxon>
        <taxon>Gunneridae</taxon>
        <taxon>Pentapetalae</taxon>
        <taxon>rosids</taxon>
        <taxon>malvids</taxon>
        <taxon>Brassicales</taxon>
        <taxon>Brassicaceae</taxon>
        <taxon>Arabideae</taxon>
        <taxon>Arabis</taxon>
    </lineage>
</organism>
<accession>A0A087HJL9</accession>
<dbReference type="Gramene" id="KFK42321">
    <property type="protein sequence ID" value="KFK42321"/>
    <property type="gene ID" value="AALP_AA2G241000"/>
</dbReference>
<reference evidence="3" key="1">
    <citation type="journal article" date="2015" name="Nat. Plants">
        <title>Genome expansion of Arabis alpina linked with retrotransposition and reduced symmetric DNA methylation.</title>
        <authorList>
            <person name="Willing E.M."/>
            <person name="Rawat V."/>
            <person name="Mandakova T."/>
            <person name="Maumus F."/>
            <person name="James G.V."/>
            <person name="Nordstroem K.J."/>
            <person name="Becker C."/>
            <person name="Warthmann N."/>
            <person name="Chica C."/>
            <person name="Szarzynska B."/>
            <person name="Zytnicki M."/>
            <person name="Albani M.C."/>
            <person name="Kiefer C."/>
            <person name="Bergonzi S."/>
            <person name="Castaings L."/>
            <person name="Mateos J.L."/>
            <person name="Berns M.C."/>
            <person name="Bujdoso N."/>
            <person name="Piofczyk T."/>
            <person name="de Lorenzo L."/>
            <person name="Barrero-Sicilia C."/>
            <person name="Mateos I."/>
            <person name="Piednoel M."/>
            <person name="Hagmann J."/>
            <person name="Chen-Min-Tao R."/>
            <person name="Iglesias-Fernandez R."/>
            <person name="Schuster S.C."/>
            <person name="Alonso-Blanco C."/>
            <person name="Roudier F."/>
            <person name="Carbonero P."/>
            <person name="Paz-Ares J."/>
            <person name="Davis S.J."/>
            <person name="Pecinka A."/>
            <person name="Quesneville H."/>
            <person name="Colot V."/>
            <person name="Lysak M.A."/>
            <person name="Weigel D."/>
            <person name="Coupland G."/>
            <person name="Schneeberger K."/>
        </authorList>
    </citation>
    <scope>NUCLEOTIDE SEQUENCE [LARGE SCALE GENOMIC DNA]</scope>
    <source>
        <strain evidence="3">cv. Pajares</strain>
    </source>
</reference>
<evidence type="ECO:0000313" key="2">
    <source>
        <dbReference type="EMBL" id="KFK42321.1"/>
    </source>
</evidence>
<dbReference type="AlphaFoldDB" id="A0A087HJL9"/>
<dbReference type="OrthoDB" id="1099677at2759"/>
<name>A0A087HJL9_ARAAL</name>
<evidence type="ECO:0000313" key="3">
    <source>
        <dbReference type="Proteomes" id="UP000029120"/>
    </source>
</evidence>
<dbReference type="Proteomes" id="UP000029120">
    <property type="component" value="Chromosome 2"/>
</dbReference>
<gene>
    <name evidence="2" type="ordered locus">AALP_Aa2g241000</name>
</gene>
<feature type="compositionally biased region" description="Polar residues" evidence="1">
    <location>
        <begin position="320"/>
        <end position="331"/>
    </location>
</feature>
<feature type="region of interest" description="Disordered" evidence="1">
    <location>
        <begin position="320"/>
        <end position="343"/>
    </location>
</feature>
<protein>
    <submittedName>
        <fullName evidence="2">Uncharacterized protein</fullName>
    </submittedName>
</protein>
<evidence type="ECO:0000256" key="1">
    <source>
        <dbReference type="SAM" id="MobiDB-lite"/>
    </source>
</evidence>